<organism evidence="2 3">
    <name type="scientific">Clunio marinus</name>
    <dbReference type="NCBI Taxonomy" id="568069"/>
    <lineage>
        <taxon>Eukaryota</taxon>
        <taxon>Metazoa</taxon>
        <taxon>Ecdysozoa</taxon>
        <taxon>Arthropoda</taxon>
        <taxon>Hexapoda</taxon>
        <taxon>Insecta</taxon>
        <taxon>Pterygota</taxon>
        <taxon>Neoptera</taxon>
        <taxon>Endopterygota</taxon>
        <taxon>Diptera</taxon>
        <taxon>Nematocera</taxon>
        <taxon>Chironomoidea</taxon>
        <taxon>Chironomidae</taxon>
        <taxon>Clunio</taxon>
    </lineage>
</organism>
<proteinExistence type="predicted"/>
<gene>
    <name evidence="2" type="ORF">CLUMA_CG021079</name>
</gene>
<dbReference type="EMBL" id="CVRI01000074">
    <property type="protein sequence ID" value="CRL08092.1"/>
    <property type="molecule type" value="Genomic_DNA"/>
</dbReference>
<evidence type="ECO:0000313" key="2">
    <source>
        <dbReference type="EMBL" id="CRL08092.1"/>
    </source>
</evidence>
<evidence type="ECO:0000256" key="1">
    <source>
        <dbReference type="SAM" id="Phobius"/>
    </source>
</evidence>
<reference evidence="2 3" key="1">
    <citation type="submission" date="2015-04" db="EMBL/GenBank/DDBJ databases">
        <authorList>
            <person name="Syromyatnikov M.Y."/>
            <person name="Popov V.N."/>
        </authorList>
    </citation>
    <scope>NUCLEOTIDE SEQUENCE [LARGE SCALE GENOMIC DNA]</scope>
</reference>
<accession>A0A1J1J8I0</accession>
<keyword evidence="3" id="KW-1185">Reference proteome</keyword>
<protein>
    <submittedName>
        <fullName evidence="2">CLUMA_CG021079, isoform A</fullName>
    </submittedName>
</protein>
<name>A0A1J1J8I0_9DIPT</name>
<keyword evidence="1" id="KW-0812">Transmembrane</keyword>
<sequence>MYGKPSRQIHINFILTRVLLCSSFAIHLAYHYNFQGVEQQKKIGNIGDGVYIEKQLSHRFYKLDVHCLQIPSKQSVMKLHSGFSAFRANSAFYS</sequence>
<feature type="transmembrane region" description="Helical" evidence="1">
    <location>
        <begin position="12"/>
        <end position="32"/>
    </location>
</feature>
<dbReference type="AlphaFoldDB" id="A0A1J1J8I0"/>
<keyword evidence="1" id="KW-0472">Membrane</keyword>
<dbReference type="Proteomes" id="UP000183832">
    <property type="component" value="Unassembled WGS sequence"/>
</dbReference>
<keyword evidence="1" id="KW-1133">Transmembrane helix</keyword>
<evidence type="ECO:0000313" key="3">
    <source>
        <dbReference type="Proteomes" id="UP000183832"/>
    </source>
</evidence>